<organism evidence="3">
    <name type="scientific">freshwater metagenome</name>
    <dbReference type="NCBI Taxonomy" id="449393"/>
    <lineage>
        <taxon>unclassified sequences</taxon>
        <taxon>metagenomes</taxon>
        <taxon>ecological metagenomes</taxon>
    </lineage>
</organism>
<feature type="domain" description="Microcystin LR degradation protein MlrC C-terminal" evidence="1">
    <location>
        <begin position="309"/>
        <end position="482"/>
    </location>
</feature>
<reference evidence="3" key="1">
    <citation type="submission" date="2020-05" db="EMBL/GenBank/DDBJ databases">
        <authorList>
            <person name="Chiriac C."/>
            <person name="Salcher M."/>
            <person name="Ghai R."/>
            <person name="Kavagutti S V."/>
        </authorList>
    </citation>
    <scope>NUCLEOTIDE SEQUENCE</scope>
</reference>
<evidence type="ECO:0000313" key="4">
    <source>
        <dbReference type="EMBL" id="CAB4751522.1"/>
    </source>
</evidence>
<dbReference type="AlphaFoldDB" id="A0A6J6GG57"/>
<evidence type="ECO:0000259" key="1">
    <source>
        <dbReference type="Pfam" id="PF07171"/>
    </source>
</evidence>
<gene>
    <name evidence="3" type="ORF">UFOPK1795_01135</name>
    <name evidence="4" type="ORF">UFOPK2816_00848</name>
</gene>
<dbReference type="EMBL" id="CAEZZB010000116">
    <property type="protein sequence ID" value="CAB4751522.1"/>
    <property type="molecule type" value="Genomic_DNA"/>
</dbReference>
<dbReference type="Pfam" id="PF07171">
    <property type="entry name" value="MlrC_C"/>
    <property type="match status" value="1"/>
</dbReference>
<evidence type="ECO:0000313" key="3">
    <source>
        <dbReference type="EMBL" id="CAB4600331.1"/>
    </source>
</evidence>
<dbReference type="InterPro" id="IPR009197">
    <property type="entry name" value="MlrC"/>
</dbReference>
<name>A0A6J6GG57_9ZZZZ</name>
<accession>A0A6J6GG57</accession>
<dbReference type="InterPro" id="IPR015995">
    <property type="entry name" value="MlrC_N"/>
</dbReference>
<proteinExistence type="predicted"/>
<dbReference type="InterPro" id="IPR010799">
    <property type="entry name" value="MlrC_C"/>
</dbReference>
<dbReference type="EMBL" id="CAEZUG010000082">
    <property type="protein sequence ID" value="CAB4600331.1"/>
    <property type="molecule type" value="Genomic_DNA"/>
</dbReference>
<evidence type="ECO:0000259" key="2">
    <source>
        <dbReference type="Pfam" id="PF07364"/>
    </source>
</evidence>
<feature type="domain" description="Microcystin LR degradation protein MlrC N-terminal" evidence="2">
    <location>
        <begin position="8"/>
        <end position="295"/>
    </location>
</feature>
<dbReference type="PIRSF" id="PIRSF012702">
    <property type="entry name" value="UCP012702"/>
    <property type="match status" value="1"/>
</dbReference>
<dbReference type="Pfam" id="PF07364">
    <property type="entry name" value="DUF1485"/>
    <property type="match status" value="1"/>
</dbReference>
<sequence>MSPVKGKRVAVAGITFESNSFAPGLTGIDSFERYLIAEGEDVLRAGLGKDEIAGAALVAKEYGIELVPVFAADGGCGPTVSDATYFYLKEKMFAGLSKVLSSVDGVYLRLHGAMTTETVEDVEGDLIQTLRAMVGPDFPIAVSCDLHAHFTKKMAEGTSLIAGYQTCPHIDIYETGARAMRLMAAALEKPNSPVLSYRKVKLMASAEGHDTTFGPMREVLDRLHEIEKLPGVLDATVYLTQPWLDVEELGWSALVVTDNDPQQGQVLADELAQMMWDRRERVLFTKEKVNDAINEVRASEPGQRPYILAEGSDSPSAGSTGDSNYLLKALLENPIDDVVYMTITDAEVASKCFAAKVGGSVLAEIGGTLSPRFFTPVQIAGTVVTLCDGVYQSKYPSKIFNAGPTAVLKVGNIYIVITSKPAFMLDYQLYLRVGLDFTTAKAVLVKSAGGYRAYYEPLAFKCIDFASPGPSDSRLPKLPFTKPRRPLWPFNRDIGDPWY</sequence>
<protein>
    <submittedName>
        <fullName evidence="3">Unannotated protein</fullName>
    </submittedName>
</protein>